<dbReference type="InterPro" id="IPR031825">
    <property type="entry name" value="RXLR"/>
</dbReference>
<comment type="domain">
    <text evidence="5">The RxLR-dEER motif acts to carry the protein into the host cell cytoplasm through binding to cell surface phosphatidylinositol-3-phosphate.</text>
</comment>
<evidence type="ECO:0000313" key="6">
    <source>
        <dbReference type="EMBL" id="OWZ22980.1"/>
    </source>
</evidence>
<dbReference type="AlphaFoldDB" id="A0A225X1A0"/>
<proteinExistence type="inferred from homology"/>
<keyword evidence="4 5" id="KW-0732">Signal</keyword>
<comment type="similarity">
    <text evidence="2 5">Belongs to the RxLR effector family.</text>
</comment>
<dbReference type="PROSITE" id="PS51257">
    <property type="entry name" value="PROKAR_LIPOPROTEIN"/>
    <property type="match status" value="1"/>
</dbReference>
<evidence type="ECO:0000256" key="2">
    <source>
        <dbReference type="ARBA" id="ARBA00010400"/>
    </source>
</evidence>
<comment type="caution">
    <text evidence="6">The sequence shown here is derived from an EMBL/GenBank/DDBJ whole genome shotgun (WGS) entry which is preliminary data.</text>
</comment>
<reference evidence="7" key="1">
    <citation type="submission" date="2017-03" db="EMBL/GenBank/DDBJ databases">
        <title>Phytopthora megakarya and P. palmivora, two closely related causual agents of cacao black pod achieved similar genome size and gene model numbers by different mechanisms.</title>
        <authorList>
            <person name="Ali S."/>
            <person name="Shao J."/>
            <person name="Larry D.J."/>
            <person name="Kronmiller B."/>
            <person name="Shen D."/>
            <person name="Strem M.D."/>
            <person name="Melnick R.L."/>
            <person name="Guiltinan M.J."/>
            <person name="Tyler B.M."/>
            <person name="Meinhardt L.W."/>
            <person name="Bailey B.A."/>
        </authorList>
    </citation>
    <scope>NUCLEOTIDE SEQUENCE [LARGE SCALE GENOMIC DNA]</scope>
    <source>
        <strain evidence="7">zdho120</strain>
    </source>
</reference>
<name>A0A225X1A0_9STRA</name>
<evidence type="ECO:0000256" key="5">
    <source>
        <dbReference type="RuleBase" id="RU367124"/>
    </source>
</evidence>
<dbReference type="Pfam" id="PF16810">
    <property type="entry name" value="RXLR"/>
    <property type="match status" value="1"/>
</dbReference>
<evidence type="ECO:0000313" key="7">
    <source>
        <dbReference type="Proteomes" id="UP000198211"/>
    </source>
</evidence>
<dbReference type="Proteomes" id="UP000198211">
    <property type="component" value="Unassembled WGS sequence"/>
</dbReference>
<evidence type="ECO:0000256" key="1">
    <source>
        <dbReference type="ARBA" id="ARBA00004613"/>
    </source>
</evidence>
<comment type="subcellular location">
    <subcellularLocation>
        <location evidence="1 5">Secreted</location>
    </subcellularLocation>
</comment>
<sequence length="165" mass="18341">MRGSYLFVLTLVSLFACSGAISTGKMTASESTLSVQASGRGGRFLRVHENDEERGILSAADTMVNQLISTGKTTITNLENLPIDDVRTTLAKVFKKQNQEFNKMMAKGWNPAHIEARLEDPNFRKELREAGLSDEHVFLMAELFNQHHGKTSTWMTKPKIQGATP</sequence>
<comment type="function">
    <text evidence="5">Effector that suppresses plant defense responses during pathogen infection.</text>
</comment>
<feature type="signal peptide" evidence="5">
    <location>
        <begin position="1"/>
        <end position="20"/>
    </location>
</feature>
<feature type="chain" id="PRO_5044977964" description="RxLR effector protein" evidence="5">
    <location>
        <begin position="21"/>
        <end position="165"/>
    </location>
</feature>
<gene>
    <name evidence="6" type="ORF">PHMEG_0002220</name>
</gene>
<organism evidence="6 7">
    <name type="scientific">Phytophthora megakarya</name>
    <dbReference type="NCBI Taxonomy" id="4795"/>
    <lineage>
        <taxon>Eukaryota</taxon>
        <taxon>Sar</taxon>
        <taxon>Stramenopiles</taxon>
        <taxon>Oomycota</taxon>
        <taxon>Peronosporomycetes</taxon>
        <taxon>Peronosporales</taxon>
        <taxon>Peronosporaceae</taxon>
        <taxon>Phytophthora</taxon>
    </lineage>
</organism>
<evidence type="ECO:0000256" key="3">
    <source>
        <dbReference type="ARBA" id="ARBA00022525"/>
    </source>
</evidence>
<dbReference type="EMBL" id="NBNE01000094">
    <property type="protein sequence ID" value="OWZ22980.1"/>
    <property type="molecule type" value="Genomic_DNA"/>
</dbReference>
<evidence type="ECO:0000256" key="4">
    <source>
        <dbReference type="ARBA" id="ARBA00022729"/>
    </source>
</evidence>
<accession>A0A225X1A0</accession>
<protein>
    <recommendedName>
        <fullName evidence="5">RxLR effector protein</fullName>
    </recommendedName>
</protein>
<keyword evidence="3 5" id="KW-0964">Secreted</keyword>
<keyword evidence="7" id="KW-1185">Reference proteome</keyword>